<evidence type="ECO:0000313" key="2">
    <source>
        <dbReference type="EMBL" id="TSD62341.1"/>
    </source>
</evidence>
<dbReference type="GO" id="GO:0016491">
    <property type="term" value="F:oxidoreductase activity"/>
    <property type="evidence" value="ECO:0007669"/>
    <property type="project" value="InterPro"/>
</dbReference>
<dbReference type="Gene3D" id="2.40.30.10">
    <property type="entry name" value="Translation factors"/>
    <property type="match status" value="1"/>
</dbReference>
<accession>A0A554S7M4</accession>
<dbReference type="FunFam" id="2.40.30.10:FF:000131">
    <property type="entry name" value="NADPH-dependent ferric siderophore reductase"/>
    <property type="match status" value="1"/>
</dbReference>
<dbReference type="InterPro" id="IPR007037">
    <property type="entry name" value="SIP_rossman_dom"/>
</dbReference>
<dbReference type="Gene3D" id="3.40.50.80">
    <property type="entry name" value="Nucleotide-binding domain of ferredoxin-NADP reductase (FNR) module"/>
    <property type="match status" value="1"/>
</dbReference>
<dbReference type="Pfam" id="PF08021">
    <property type="entry name" value="FAD_binding_9"/>
    <property type="match status" value="1"/>
</dbReference>
<dbReference type="InterPro" id="IPR017938">
    <property type="entry name" value="Riboflavin_synthase-like_b-brl"/>
</dbReference>
<proteinExistence type="predicted"/>
<keyword evidence="3" id="KW-1185">Reference proteome</keyword>
<dbReference type="CDD" id="cd06193">
    <property type="entry name" value="siderophore_interacting"/>
    <property type="match status" value="1"/>
</dbReference>
<dbReference type="Pfam" id="PF04954">
    <property type="entry name" value="SIP"/>
    <property type="match status" value="1"/>
</dbReference>
<feature type="domain" description="FAD-binding FR-type" evidence="1">
    <location>
        <begin position="24"/>
        <end position="151"/>
    </location>
</feature>
<gene>
    <name evidence="2" type="ORF">FNM00_11950</name>
</gene>
<dbReference type="InterPro" id="IPR039374">
    <property type="entry name" value="SIP_fam"/>
</dbReference>
<name>A0A554S7M4_9ACTN</name>
<dbReference type="PANTHER" id="PTHR30157:SF0">
    <property type="entry name" value="NADPH-DEPENDENT FERRIC-CHELATE REDUCTASE"/>
    <property type="match status" value="1"/>
</dbReference>
<dbReference type="PROSITE" id="PS51384">
    <property type="entry name" value="FAD_FR"/>
    <property type="match status" value="1"/>
</dbReference>
<dbReference type="InterPro" id="IPR013113">
    <property type="entry name" value="SIP_FAD-bd"/>
</dbReference>
<evidence type="ECO:0000259" key="1">
    <source>
        <dbReference type="PROSITE" id="PS51384"/>
    </source>
</evidence>
<sequence>MHRTRRTASSDQARKGRLTDVSKNIAVELVVQRTEELAPRLRRVILGGPGFEDFAERDIDATDKYVKLAFLRDGFDYPEPLDLAVVRETMPAEARPILRTYTVRWVDLEARELAIDFVVHGDEGLAGPWAAQAKPGDRIHARGPGGAYAPKPEADHHLFIGDESALPAIAAALERLPSGASATAFLEVDGPADQLRFSTVADLDLRWLHRAPSHPGTTDLLDAAVRGWTWPQGRVQAFVHGESALLKTVRPYLLDGRVDRADLSVSAYWRHGVTEEGFREWKSTQADAVMRPSS</sequence>
<protein>
    <submittedName>
        <fullName evidence="2">Siderophore-interacting protein</fullName>
    </submittedName>
</protein>
<dbReference type="PANTHER" id="PTHR30157">
    <property type="entry name" value="FERRIC REDUCTASE, NADPH-DEPENDENT"/>
    <property type="match status" value="1"/>
</dbReference>
<dbReference type="AlphaFoldDB" id="A0A554S7M4"/>
<dbReference type="InterPro" id="IPR017927">
    <property type="entry name" value="FAD-bd_FR_type"/>
</dbReference>
<dbReference type="Proteomes" id="UP000316988">
    <property type="component" value="Unassembled WGS sequence"/>
</dbReference>
<evidence type="ECO:0000313" key="3">
    <source>
        <dbReference type="Proteomes" id="UP000316988"/>
    </source>
</evidence>
<dbReference type="SUPFAM" id="SSF63380">
    <property type="entry name" value="Riboflavin synthase domain-like"/>
    <property type="match status" value="1"/>
</dbReference>
<reference evidence="2 3" key="1">
    <citation type="submission" date="2019-07" db="EMBL/GenBank/DDBJ databases">
        <authorList>
            <person name="Zhao L.H."/>
        </authorList>
    </citation>
    <scope>NUCLEOTIDE SEQUENCE [LARGE SCALE GENOMIC DNA]</scope>
    <source>
        <strain evidence="2 3">Co35</strain>
    </source>
</reference>
<dbReference type="OrthoDB" id="3291337at2"/>
<dbReference type="InterPro" id="IPR039261">
    <property type="entry name" value="FNR_nucleotide-bd"/>
</dbReference>
<dbReference type="EMBL" id="VLNT01000009">
    <property type="protein sequence ID" value="TSD62341.1"/>
    <property type="molecule type" value="Genomic_DNA"/>
</dbReference>
<comment type="caution">
    <text evidence="2">The sequence shown here is derived from an EMBL/GenBank/DDBJ whole genome shotgun (WGS) entry which is preliminary data.</text>
</comment>
<organism evidence="2 3">
    <name type="scientific">Aeromicrobium piscarium</name>
    <dbReference type="NCBI Taxonomy" id="2590901"/>
    <lineage>
        <taxon>Bacteria</taxon>
        <taxon>Bacillati</taxon>
        <taxon>Actinomycetota</taxon>
        <taxon>Actinomycetes</taxon>
        <taxon>Propionibacteriales</taxon>
        <taxon>Nocardioidaceae</taxon>
        <taxon>Aeromicrobium</taxon>
    </lineage>
</organism>